<evidence type="ECO:0000313" key="2">
    <source>
        <dbReference type="Proteomes" id="UP000693970"/>
    </source>
</evidence>
<keyword evidence="2" id="KW-1185">Reference proteome</keyword>
<organism evidence="1 2">
    <name type="scientific">Nitzschia inconspicua</name>
    <dbReference type="NCBI Taxonomy" id="303405"/>
    <lineage>
        <taxon>Eukaryota</taxon>
        <taxon>Sar</taxon>
        <taxon>Stramenopiles</taxon>
        <taxon>Ochrophyta</taxon>
        <taxon>Bacillariophyta</taxon>
        <taxon>Bacillariophyceae</taxon>
        <taxon>Bacillariophycidae</taxon>
        <taxon>Bacillariales</taxon>
        <taxon>Bacillariaceae</taxon>
        <taxon>Nitzschia</taxon>
    </lineage>
</organism>
<evidence type="ECO:0000313" key="1">
    <source>
        <dbReference type="EMBL" id="KAG7371625.1"/>
    </source>
</evidence>
<proteinExistence type="predicted"/>
<gene>
    <name evidence="1" type="ORF">IV203_020195</name>
</gene>
<reference evidence="1" key="1">
    <citation type="journal article" date="2021" name="Sci. Rep.">
        <title>Diploid genomic architecture of Nitzschia inconspicua, an elite biomass production diatom.</title>
        <authorList>
            <person name="Oliver A."/>
            <person name="Podell S."/>
            <person name="Pinowska A."/>
            <person name="Traller J.C."/>
            <person name="Smith S.R."/>
            <person name="McClure R."/>
            <person name="Beliaev A."/>
            <person name="Bohutskyi P."/>
            <person name="Hill E.A."/>
            <person name="Rabines A."/>
            <person name="Zheng H."/>
            <person name="Allen L.Z."/>
            <person name="Kuo A."/>
            <person name="Grigoriev I.V."/>
            <person name="Allen A.E."/>
            <person name="Hazlebeck D."/>
            <person name="Allen E.E."/>
        </authorList>
    </citation>
    <scope>NUCLEOTIDE SEQUENCE</scope>
    <source>
        <strain evidence="1">Hildebrandi</strain>
    </source>
</reference>
<name>A0A9K3M1D4_9STRA</name>
<dbReference type="Proteomes" id="UP000693970">
    <property type="component" value="Unassembled WGS sequence"/>
</dbReference>
<reference evidence="1" key="2">
    <citation type="submission" date="2021-04" db="EMBL/GenBank/DDBJ databases">
        <authorList>
            <person name="Podell S."/>
        </authorList>
    </citation>
    <scope>NUCLEOTIDE SEQUENCE</scope>
    <source>
        <strain evidence="1">Hildebrandi</strain>
    </source>
</reference>
<accession>A0A9K3M1D4</accession>
<protein>
    <submittedName>
        <fullName evidence="1">Uncharacterized protein</fullName>
    </submittedName>
</protein>
<sequence>MSVVSLDVIAATAVTTIAAGVEVIHQFIHSGGCLSEIVVVKDSSRFLSNRFNFGNADKGTISGSQTDPLSCSDDDDNDDGFDDNVCCVDRFDITSCRILWGCHMIGDGYPMSVQLTTSIQEIKVDPLMMNPQSTIPSCLEGWHSLFTPRESRNVNPNIIVRSQMG</sequence>
<dbReference type="AlphaFoldDB" id="A0A9K3M1D4"/>
<dbReference type="EMBL" id="JAGRRH010000004">
    <property type="protein sequence ID" value="KAG7371625.1"/>
    <property type="molecule type" value="Genomic_DNA"/>
</dbReference>
<comment type="caution">
    <text evidence="1">The sequence shown here is derived from an EMBL/GenBank/DDBJ whole genome shotgun (WGS) entry which is preliminary data.</text>
</comment>